<feature type="transmembrane region" description="Helical" evidence="1">
    <location>
        <begin position="69"/>
        <end position="87"/>
    </location>
</feature>
<evidence type="ECO:0000313" key="3">
    <source>
        <dbReference type="Proteomes" id="UP001579974"/>
    </source>
</evidence>
<name>A0ABV5AAI3_9BACL</name>
<reference evidence="2 3" key="1">
    <citation type="journal article" date="2024" name="Int. J. Mol. Sci.">
        <title>Exploration of Alicyclobacillus spp. Genome in Search of Antibiotic Resistance.</title>
        <authorList>
            <person name="Bucka-Kolendo J."/>
            <person name="Kiousi D.E."/>
            <person name="Dekowska A."/>
            <person name="Mikolajczuk-Szczyrba A."/>
            <person name="Karadedos D.M."/>
            <person name="Michael P."/>
            <person name="Galanis A."/>
            <person name="Sokolowska B."/>
        </authorList>
    </citation>
    <scope>NUCLEOTIDE SEQUENCE [LARGE SCALE GENOMIC DNA]</scope>
    <source>
        <strain evidence="2 3">KKP 3000</strain>
    </source>
</reference>
<dbReference type="EMBL" id="JBDXSU010000002">
    <property type="protein sequence ID" value="MFB5189207.1"/>
    <property type="molecule type" value="Genomic_DNA"/>
</dbReference>
<proteinExistence type="predicted"/>
<protein>
    <submittedName>
        <fullName evidence="2">Uncharacterized protein</fullName>
    </submittedName>
</protein>
<feature type="transmembrane region" description="Helical" evidence="1">
    <location>
        <begin position="45"/>
        <end position="62"/>
    </location>
</feature>
<comment type="caution">
    <text evidence="2">The sequence shown here is derived from an EMBL/GenBank/DDBJ whole genome shotgun (WGS) entry which is preliminary data.</text>
</comment>
<keyword evidence="3" id="KW-1185">Reference proteome</keyword>
<evidence type="ECO:0000313" key="2">
    <source>
        <dbReference type="EMBL" id="MFB5189207.1"/>
    </source>
</evidence>
<dbReference type="Proteomes" id="UP001579974">
    <property type="component" value="Unassembled WGS sequence"/>
</dbReference>
<keyword evidence="1" id="KW-0812">Transmembrane</keyword>
<keyword evidence="1" id="KW-1133">Transmembrane helix</keyword>
<feature type="transmembrane region" description="Helical" evidence="1">
    <location>
        <begin position="20"/>
        <end position="39"/>
    </location>
</feature>
<keyword evidence="1" id="KW-0472">Membrane</keyword>
<accession>A0ABV5AAI3</accession>
<organism evidence="2 3">
    <name type="scientific">Alicyclobacillus fastidiosus</name>
    <dbReference type="NCBI Taxonomy" id="392011"/>
    <lineage>
        <taxon>Bacteria</taxon>
        <taxon>Bacillati</taxon>
        <taxon>Bacillota</taxon>
        <taxon>Bacilli</taxon>
        <taxon>Bacillales</taxon>
        <taxon>Alicyclobacillaceae</taxon>
        <taxon>Alicyclobacillus</taxon>
    </lineage>
</organism>
<evidence type="ECO:0000256" key="1">
    <source>
        <dbReference type="SAM" id="Phobius"/>
    </source>
</evidence>
<dbReference type="RefSeq" id="WP_275472649.1">
    <property type="nucleotide sequence ID" value="NZ_CP162940.1"/>
</dbReference>
<feature type="transmembrane region" description="Helical" evidence="1">
    <location>
        <begin position="93"/>
        <end position="116"/>
    </location>
</feature>
<sequence>MSFQKDVIQLCKDRSTSNLWTRMPLLALFCAAVVGYAAIHHYAAHPGAHVAGAVLLLDLLVWRETRRFNVARILGIGLLNAIGAWIIHKAPDAIELSYAAFIGLYCLLIVGVKLFFKQNLY</sequence>
<gene>
    <name evidence="2" type="ORF">KKP3000_002206</name>
</gene>